<dbReference type="InterPro" id="IPR013830">
    <property type="entry name" value="SGNH_hydro"/>
</dbReference>
<dbReference type="RefSeq" id="WP_130343970.1">
    <property type="nucleotide sequence ID" value="NZ_SGWQ01000003.1"/>
</dbReference>
<dbReference type="GO" id="GO:0004806">
    <property type="term" value="F:triacylglycerol lipase activity"/>
    <property type="evidence" value="ECO:0007669"/>
    <property type="project" value="TreeGrafter"/>
</dbReference>
<gene>
    <name evidence="5" type="ORF">EV193_103310</name>
</gene>
<feature type="disulfide bond" evidence="2">
    <location>
        <begin position="57"/>
        <end position="81"/>
    </location>
</feature>
<evidence type="ECO:0000256" key="2">
    <source>
        <dbReference type="PIRSR" id="PIRSR637460-2"/>
    </source>
</evidence>
<feature type="active site" evidence="1">
    <location>
        <position position="246"/>
    </location>
</feature>
<evidence type="ECO:0000259" key="4">
    <source>
        <dbReference type="Pfam" id="PF13472"/>
    </source>
</evidence>
<dbReference type="Proteomes" id="UP000294257">
    <property type="component" value="Unassembled WGS sequence"/>
</dbReference>
<keyword evidence="2" id="KW-1015">Disulfide bond</keyword>
<dbReference type="PANTHER" id="PTHR37981">
    <property type="entry name" value="LIPASE 2"/>
    <property type="match status" value="1"/>
</dbReference>
<evidence type="ECO:0000256" key="1">
    <source>
        <dbReference type="PIRSR" id="PIRSR637460-1"/>
    </source>
</evidence>
<dbReference type="OrthoDB" id="5503950at2"/>
<feature type="active site" description="Nucleophile" evidence="1">
    <location>
        <position position="40"/>
    </location>
</feature>
<feature type="chain" id="PRO_5039012493" evidence="3">
    <location>
        <begin position="32"/>
        <end position="274"/>
    </location>
</feature>
<evidence type="ECO:0000313" key="5">
    <source>
        <dbReference type="EMBL" id="RZS40992.1"/>
    </source>
</evidence>
<evidence type="ECO:0000313" key="6">
    <source>
        <dbReference type="Proteomes" id="UP000294257"/>
    </source>
</evidence>
<organism evidence="5 6">
    <name type="scientific">Herbihabitans rhizosphaerae</name>
    <dbReference type="NCBI Taxonomy" id="1872711"/>
    <lineage>
        <taxon>Bacteria</taxon>
        <taxon>Bacillati</taxon>
        <taxon>Actinomycetota</taxon>
        <taxon>Actinomycetes</taxon>
        <taxon>Pseudonocardiales</taxon>
        <taxon>Pseudonocardiaceae</taxon>
        <taxon>Herbihabitans</taxon>
    </lineage>
</organism>
<name>A0A4Q7KZ75_9PSEU</name>
<comment type="caution">
    <text evidence="5">The sequence shown here is derived from an EMBL/GenBank/DDBJ whole genome shotgun (WGS) entry which is preliminary data.</text>
</comment>
<feature type="signal peptide" evidence="3">
    <location>
        <begin position="1"/>
        <end position="31"/>
    </location>
</feature>
<keyword evidence="3" id="KW-0732">Signal</keyword>
<protein>
    <submittedName>
        <fullName evidence="5">Lysophospholipase L1-like esterase</fullName>
    </submittedName>
</protein>
<dbReference type="InterPro" id="IPR037460">
    <property type="entry name" value="SEST-like"/>
</dbReference>
<feature type="disulfide bond" evidence="2">
    <location>
        <begin position="179"/>
        <end position="228"/>
    </location>
</feature>
<dbReference type="AlphaFoldDB" id="A0A4Q7KZ75"/>
<accession>A0A4Q7KZ75</accession>
<dbReference type="Pfam" id="PF13472">
    <property type="entry name" value="Lipase_GDSL_2"/>
    <property type="match status" value="1"/>
</dbReference>
<reference evidence="5 6" key="1">
    <citation type="submission" date="2019-02" db="EMBL/GenBank/DDBJ databases">
        <title>Genomic Encyclopedia of Type Strains, Phase IV (KMG-IV): sequencing the most valuable type-strain genomes for metagenomic binning, comparative biology and taxonomic classification.</title>
        <authorList>
            <person name="Goeker M."/>
        </authorList>
    </citation>
    <scope>NUCLEOTIDE SEQUENCE [LARGE SCALE GENOMIC DNA]</scope>
    <source>
        <strain evidence="5 6">DSM 101727</strain>
    </source>
</reference>
<proteinExistence type="predicted"/>
<dbReference type="GO" id="GO:0019433">
    <property type="term" value="P:triglyceride catabolic process"/>
    <property type="evidence" value="ECO:0007669"/>
    <property type="project" value="TreeGrafter"/>
</dbReference>
<feature type="disulfide bond" evidence="2">
    <location>
        <begin position="122"/>
        <end position="130"/>
    </location>
</feature>
<dbReference type="SUPFAM" id="SSF52266">
    <property type="entry name" value="SGNH hydrolase"/>
    <property type="match status" value="1"/>
</dbReference>
<dbReference type="EMBL" id="SGWQ01000003">
    <property type="protein sequence ID" value="RZS40992.1"/>
    <property type="molecule type" value="Genomic_DNA"/>
</dbReference>
<dbReference type="CDD" id="cd01823">
    <property type="entry name" value="SEST_like"/>
    <property type="match status" value="1"/>
</dbReference>
<dbReference type="InterPro" id="IPR036514">
    <property type="entry name" value="SGNH_hydro_sf"/>
</dbReference>
<sequence length="274" mass="28991">MRVSRWRSALMVGLATAGVLLGGAGSASAEAANYVALGDSYSSGTGTREYIDDGSDCYRSNHAYPKLYANKIGLALNFQACSGAVTADVINNQLGALSSSTDYVTISIGGNDAGFAPVITQCAKPWPWTCTTEIANAQKFVRETLPGRLDSVYSKIKDKAPNAKVIVVGYPKLFNGEECNFLARISPQEQSDLNATADLIATTTKGRAGAHGFTFVDPRSAFTGHAVCDDVEWLNGLSDPIIESYHPNRAGHVAYTNLIASATKAKRLTPATNG</sequence>
<feature type="domain" description="SGNH hydrolase-type esterase" evidence="4">
    <location>
        <begin position="36"/>
        <end position="252"/>
    </location>
</feature>
<dbReference type="PANTHER" id="PTHR37981:SF1">
    <property type="entry name" value="SGNH HYDROLASE-TYPE ESTERASE DOMAIN-CONTAINING PROTEIN"/>
    <property type="match status" value="1"/>
</dbReference>
<keyword evidence="6" id="KW-1185">Reference proteome</keyword>
<dbReference type="Gene3D" id="3.40.50.1110">
    <property type="entry name" value="SGNH hydrolase"/>
    <property type="match status" value="1"/>
</dbReference>
<evidence type="ECO:0000256" key="3">
    <source>
        <dbReference type="SAM" id="SignalP"/>
    </source>
</evidence>